<dbReference type="CDD" id="cd16280">
    <property type="entry name" value="metallo-hydrolase-like_MBL-fold"/>
    <property type="match status" value="1"/>
</dbReference>
<feature type="chain" id="PRO_5032374832" evidence="1">
    <location>
        <begin position="23"/>
        <end position="333"/>
    </location>
</feature>
<comment type="caution">
    <text evidence="3">The sequence shown here is derived from an EMBL/GenBank/DDBJ whole genome shotgun (WGS) entry which is preliminary data.</text>
</comment>
<dbReference type="InterPro" id="IPR001279">
    <property type="entry name" value="Metallo-B-lactamas"/>
</dbReference>
<dbReference type="NCBIfam" id="NF000469">
    <property type="entry name" value="CAR_gen_B3"/>
    <property type="match status" value="1"/>
</dbReference>
<reference evidence="3 4" key="1">
    <citation type="submission" date="2019-12" db="EMBL/GenBank/DDBJ databases">
        <title>Neisseriaceae gen. nov. sp. Genome sequencing and assembly.</title>
        <authorList>
            <person name="Liu Z."/>
            <person name="Li A."/>
        </authorList>
    </citation>
    <scope>NUCLEOTIDE SEQUENCE [LARGE SCALE GENOMIC DNA]</scope>
    <source>
        <strain evidence="3 4">B2N2-7</strain>
    </source>
</reference>
<dbReference type="Proteomes" id="UP000467214">
    <property type="component" value="Unassembled WGS sequence"/>
</dbReference>
<dbReference type="SMART" id="SM00849">
    <property type="entry name" value="Lactamase_B"/>
    <property type="match status" value="1"/>
</dbReference>
<dbReference type="NCBIfam" id="NF012229">
    <property type="entry name" value="bla_class_B_core"/>
    <property type="match status" value="1"/>
</dbReference>
<dbReference type="EMBL" id="WSSB01000003">
    <property type="protein sequence ID" value="MXR36362.1"/>
    <property type="molecule type" value="Genomic_DNA"/>
</dbReference>
<proteinExistence type="predicted"/>
<keyword evidence="1" id="KW-0732">Signal</keyword>
<evidence type="ECO:0000313" key="3">
    <source>
        <dbReference type="EMBL" id="MXR36362.1"/>
    </source>
</evidence>
<dbReference type="PANTHER" id="PTHR42951">
    <property type="entry name" value="METALLO-BETA-LACTAMASE DOMAIN-CONTAINING"/>
    <property type="match status" value="1"/>
</dbReference>
<evidence type="ECO:0000256" key="1">
    <source>
        <dbReference type="SAM" id="SignalP"/>
    </source>
</evidence>
<name>A0A845BJI2_9NEIS</name>
<dbReference type="InterPro" id="IPR050855">
    <property type="entry name" value="NDM-1-like"/>
</dbReference>
<feature type="domain" description="Metallo-beta-lactamase" evidence="2">
    <location>
        <begin position="93"/>
        <end position="280"/>
    </location>
</feature>
<evidence type="ECO:0000259" key="2">
    <source>
        <dbReference type="SMART" id="SM00849"/>
    </source>
</evidence>
<keyword evidence="4" id="KW-1185">Reference proteome</keyword>
<evidence type="ECO:0000313" key="4">
    <source>
        <dbReference type="Proteomes" id="UP000467214"/>
    </source>
</evidence>
<accession>A0A845BJI2</accession>
<dbReference type="Gene3D" id="3.60.15.10">
    <property type="entry name" value="Ribonuclease Z/Hydroxyacylglutathione hydrolase-like"/>
    <property type="match status" value="1"/>
</dbReference>
<feature type="signal peptide" evidence="1">
    <location>
        <begin position="1"/>
        <end position="22"/>
    </location>
</feature>
<protein>
    <submittedName>
        <fullName evidence="3">CAR family subclass B3 metallo-beta-lactamase</fullName>
    </submittedName>
</protein>
<dbReference type="InterPro" id="IPR036866">
    <property type="entry name" value="RibonucZ/Hydroxyglut_hydro"/>
</dbReference>
<sequence>MMNKLLALLAATSLIVGNASHAQNLIPGFTAMPSTTASPLTGCPSATTNQLFKDFGNTGKMPPELKRWMNDTQSQNVEPYQAFDNVYYVGICWVSAWLIKTSAGPVLIDTLYEPYTDQLIANIKKIGVNPADIKMVLLTHGHFDHVGGASKLKALTNAQFVMTEEGWREAQADAQKSQGKPGAWTMPAAADILVKDGDVLTVGDTKIYAYATPGHTWGTTSYALDVRDGDKTYRAITIGGLGLNAIDGAKQVEAYIASVDRIKSMANASKNPISVHLTAHPFSTGLTEAKELLKKRQPGQPHPLVDLAGLNKQLDELRAGAIERLAVEQARFM</sequence>
<dbReference type="AlphaFoldDB" id="A0A845BJI2"/>
<organism evidence="3 4">
    <name type="scientific">Craterilacuibacter sinensis</name>
    <dbReference type="NCBI Taxonomy" id="2686017"/>
    <lineage>
        <taxon>Bacteria</taxon>
        <taxon>Pseudomonadati</taxon>
        <taxon>Pseudomonadota</taxon>
        <taxon>Betaproteobacteria</taxon>
        <taxon>Neisseriales</taxon>
        <taxon>Neisseriaceae</taxon>
        <taxon>Craterilacuibacter</taxon>
    </lineage>
</organism>
<dbReference type="Pfam" id="PF00753">
    <property type="entry name" value="Lactamase_B"/>
    <property type="match status" value="1"/>
</dbReference>
<dbReference type="SUPFAM" id="SSF56281">
    <property type="entry name" value="Metallo-hydrolase/oxidoreductase"/>
    <property type="match status" value="1"/>
</dbReference>
<gene>
    <name evidence="3" type="primary">blaCAR</name>
    <name evidence="3" type="ORF">GQF02_05165</name>
</gene>